<gene>
    <name evidence="1" type="ORF">C7I85_09715</name>
</gene>
<keyword evidence="2" id="KW-1185">Reference proteome</keyword>
<organism evidence="1 2">
    <name type="scientific">Pseudaminobacter soli</name>
    <name type="common">ex Li et al. 2025</name>
    <dbReference type="NCBI Taxonomy" id="1295366"/>
    <lineage>
        <taxon>Bacteria</taxon>
        <taxon>Pseudomonadati</taxon>
        <taxon>Pseudomonadota</taxon>
        <taxon>Alphaproteobacteria</taxon>
        <taxon>Hyphomicrobiales</taxon>
        <taxon>Phyllobacteriaceae</taxon>
        <taxon>Pseudaminobacter</taxon>
    </lineage>
</organism>
<dbReference type="InterPro" id="IPR038666">
    <property type="entry name" value="SSP1_head-tail_sf"/>
</dbReference>
<dbReference type="InterPro" id="IPR008767">
    <property type="entry name" value="Phage_SPP1_head-tail_adaptor"/>
</dbReference>
<dbReference type="NCBIfam" id="TIGR01563">
    <property type="entry name" value="gp16_SPP1"/>
    <property type="match status" value="1"/>
</dbReference>
<dbReference type="OrthoDB" id="7570189at2"/>
<accession>A0A2P7SFT4</accession>
<dbReference type="Gene3D" id="2.40.10.270">
    <property type="entry name" value="Bacteriophage SPP1 head-tail adaptor protein"/>
    <property type="match status" value="1"/>
</dbReference>
<dbReference type="AlphaFoldDB" id="A0A2P7SFT4"/>
<dbReference type="EMBL" id="PXYL01000004">
    <property type="protein sequence ID" value="PSJ61343.1"/>
    <property type="molecule type" value="Genomic_DNA"/>
</dbReference>
<protein>
    <submittedName>
        <fullName evidence="1">Phage head-tail adapter protein</fullName>
    </submittedName>
</protein>
<dbReference type="Proteomes" id="UP000240653">
    <property type="component" value="Unassembled WGS sequence"/>
</dbReference>
<evidence type="ECO:0000313" key="2">
    <source>
        <dbReference type="Proteomes" id="UP000240653"/>
    </source>
</evidence>
<comment type="caution">
    <text evidence="1">The sequence shown here is derived from an EMBL/GenBank/DDBJ whole genome shotgun (WGS) entry which is preliminary data.</text>
</comment>
<evidence type="ECO:0000313" key="1">
    <source>
        <dbReference type="EMBL" id="PSJ61343.1"/>
    </source>
</evidence>
<dbReference type="Pfam" id="PF05521">
    <property type="entry name" value="Phage_HCP"/>
    <property type="match status" value="1"/>
</dbReference>
<name>A0A2P7SFT4_9HYPH</name>
<proteinExistence type="predicted"/>
<reference evidence="1 2" key="1">
    <citation type="submission" date="2018-03" db="EMBL/GenBank/DDBJ databases">
        <title>The draft genome of Mesorhizobium soli JCM 19897.</title>
        <authorList>
            <person name="Li L."/>
            <person name="Liu L."/>
            <person name="Liang L."/>
            <person name="Wang T."/>
            <person name="Zhang X."/>
        </authorList>
    </citation>
    <scope>NUCLEOTIDE SEQUENCE [LARGE SCALE GENOMIC DNA]</scope>
    <source>
        <strain evidence="1 2">JCM 19897</strain>
    </source>
</reference>
<sequence length="110" mass="12084">MAEFIDPGKLRTELGLQRCVAQSDGLGGQIENWAEVATVFGMIEPISAQSLVGADQTRQAITHRITMRWRGDVSAGTRLTGQGRTFAIVTSHDPDETGRYLVCRTLEHAR</sequence>
<dbReference type="RefSeq" id="WP_106723770.1">
    <property type="nucleotide sequence ID" value="NZ_PXYL01000004.1"/>
</dbReference>